<evidence type="ECO:0000313" key="13">
    <source>
        <dbReference type="RefSeq" id="XP_060040214.1"/>
    </source>
</evidence>
<accession>A0ABM3WUH1</accession>
<dbReference type="Pfam" id="PF17790">
    <property type="entry name" value="MG1"/>
    <property type="match status" value="1"/>
</dbReference>
<comment type="subcellular location">
    <subcellularLocation>
        <location evidence="1">Secreted</location>
    </subcellularLocation>
</comment>
<evidence type="ECO:0000256" key="2">
    <source>
        <dbReference type="ARBA" id="ARBA00022525"/>
    </source>
</evidence>
<dbReference type="SMART" id="SM01360">
    <property type="entry name" value="A2M"/>
    <property type="match status" value="1"/>
</dbReference>
<keyword evidence="2" id="KW-0964">Secreted</keyword>
<dbReference type="InterPro" id="IPR040839">
    <property type="entry name" value="MG4"/>
</dbReference>
<dbReference type="SUPFAM" id="SSF47686">
    <property type="entry name" value="Anaphylotoxins (complement system)"/>
    <property type="match status" value="1"/>
</dbReference>
<dbReference type="InterPro" id="IPR002890">
    <property type="entry name" value="MG2"/>
</dbReference>
<evidence type="ECO:0000256" key="8">
    <source>
        <dbReference type="SAM" id="MobiDB-lite"/>
    </source>
</evidence>
<keyword evidence="6" id="KW-0179">Complement alternate pathway</keyword>
<dbReference type="CDD" id="cd00017">
    <property type="entry name" value="ANATO"/>
    <property type="match status" value="1"/>
</dbReference>
<dbReference type="InterPro" id="IPR041425">
    <property type="entry name" value="C3/4/5_MG1"/>
</dbReference>
<dbReference type="Gene3D" id="6.20.50.160">
    <property type="match status" value="1"/>
</dbReference>
<evidence type="ECO:0000256" key="7">
    <source>
        <dbReference type="ARBA" id="ARBA00023198"/>
    </source>
</evidence>
<dbReference type="Proteomes" id="UP001652624">
    <property type="component" value="Unplaced"/>
</dbReference>
<dbReference type="Pfam" id="PF17791">
    <property type="entry name" value="MG3"/>
    <property type="match status" value="1"/>
</dbReference>
<dbReference type="Gene3D" id="2.60.40.1940">
    <property type="match status" value="1"/>
</dbReference>
<feature type="chain" id="PRO_5045546718" evidence="9">
    <location>
        <begin position="22"/>
        <end position="1048"/>
    </location>
</feature>
<dbReference type="InterPro" id="IPR011625">
    <property type="entry name" value="A2M_N_BRD"/>
</dbReference>
<feature type="region of interest" description="Disordered" evidence="8">
    <location>
        <begin position="646"/>
        <end position="678"/>
    </location>
</feature>
<dbReference type="InterPro" id="IPR013783">
    <property type="entry name" value="Ig-like_fold"/>
</dbReference>
<dbReference type="Gene3D" id="1.20.91.20">
    <property type="entry name" value="Anaphylotoxins (complement system)"/>
    <property type="match status" value="1"/>
</dbReference>
<dbReference type="Pfam" id="PF00207">
    <property type="entry name" value="A2M"/>
    <property type="match status" value="1"/>
</dbReference>
<dbReference type="Pfam" id="PF01835">
    <property type="entry name" value="MG2"/>
    <property type="match status" value="1"/>
</dbReference>
<evidence type="ECO:0000259" key="11">
    <source>
        <dbReference type="SMART" id="SM01360"/>
    </source>
</evidence>
<protein>
    <submittedName>
        <fullName evidence="13">Complement C3-like</fullName>
    </submittedName>
</protein>
<keyword evidence="9" id="KW-0732">Signal</keyword>
<evidence type="ECO:0000259" key="10">
    <source>
        <dbReference type="SMART" id="SM01359"/>
    </source>
</evidence>
<dbReference type="RefSeq" id="XP_060040214.1">
    <property type="nucleotide sequence ID" value="XM_060184231.1"/>
</dbReference>
<evidence type="ECO:0000256" key="9">
    <source>
        <dbReference type="SAM" id="SignalP"/>
    </source>
</evidence>
<dbReference type="Gene3D" id="2.60.40.1930">
    <property type="match status" value="3"/>
</dbReference>
<name>A0ABM3WUH1_ERIEU</name>
<dbReference type="Pfam" id="PF07703">
    <property type="entry name" value="A2M_BRD"/>
    <property type="match status" value="1"/>
</dbReference>
<dbReference type="Gene3D" id="2.20.130.20">
    <property type="match status" value="1"/>
</dbReference>
<dbReference type="InterPro" id="IPR041555">
    <property type="entry name" value="MG3"/>
</dbReference>
<feature type="domain" description="Alpha-2-macroglobulin bait region" evidence="10">
    <location>
        <begin position="452"/>
        <end position="603"/>
    </location>
</feature>
<feature type="signal peptide" evidence="9">
    <location>
        <begin position="1"/>
        <end position="21"/>
    </location>
</feature>
<keyword evidence="3" id="KW-0391">Immunity</keyword>
<keyword evidence="4" id="KW-0180">Complement pathway</keyword>
<dbReference type="InterPro" id="IPR000020">
    <property type="entry name" value="Anaphylatoxin/fibulin"/>
</dbReference>
<dbReference type="SMART" id="SM01359">
    <property type="entry name" value="A2M_N_2"/>
    <property type="match status" value="1"/>
</dbReference>
<evidence type="ECO:0000256" key="5">
    <source>
        <dbReference type="ARBA" id="ARBA00023157"/>
    </source>
</evidence>
<dbReference type="InterPro" id="IPR050473">
    <property type="entry name" value="A2M/Complement_sys"/>
</dbReference>
<dbReference type="PANTHER" id="PTHR11412">
    <property type="entry name" value="MACROGLOBULIN / COMPLEMENT"/>
    <property type="match status" value="1"/>
</dbReference>
<dbReference type="PANTHER" id="PTHR11412:SF81">
    <property type="entry name" value="COMPLEMENT C3"/>
    <property type="match status" value="1"/>
</dbReference>
<dbReference type="InterPro" id="IPR018081">
    <property type="entry name" value="Anaphylatoxin_comp_syst"/>
</dbReference>
<sequence>MGAICGLRLLLLLGCLPLVLGDTMFSMITPNVLRLENEEMVVLEAHDFQGDIAVTVKVSDFQDTEKELDSEKTVLSNANGHLSTVNIKIPASKEFKTEKGHKFVIVQATFGGTLVEKVVLVSLQSGYLFIQTDKTIYTPGSKVVCRVFSVDHKLLPLGRTVILTMESSDGVLVKRHRYSSPDRDILFTSFSIPEHAKTGQWKVCAHYEDAPLHVFSAEFEVKEYVLPSFEVQVEPKEKFYSMDNPKDLEVTIMARFLYGKNVEGTAFVLFGVQDGEQRISLSQSLTRVQIEDGSGQAVLKREVLLGGVRPSTAEALVGKSLYVSVTVILHSGSDMVEAERSGIPIVTSPYQIHFTKTPTFFKPAMPFDLMVLVTHPDGSPASRVPVTIQGSSVQALTQPDGAAKLSINTPNSKAPLSITVKTNKPGIPEARQATETMQARPYSTQGNSNNYLHLSVPRMGLQPGETANVYFHLRTDAGLEARIHYYTYMVLSKGKLLKVGRQVREAGQDLVVLPLTVTEDFIPSFRLVAYYTLINARGQREVVADSVWVDVKDSCADRLVVKSSRESNKDKQHFPGGMITLKIEGDPRARVGLVAVDKAVSVLNKNRMTQKKIWDIVEEADTGCTPGSGKDYAGVFMDAGLAFRTSKGQETEQRADTQCPKVASRHQRSVKVMEKRSDKAEQYSEEELQRCCEQGMRDSPKVAACSQLAKFLAQGSGPVAAFLEFCSYLAQLQKEQEDHSEWGDLDEVSIGKEDIISRSQWQESWLWSVFDLRPGQDGTWTTTLSVFLKDSITTWEILAVSLSDRTGICVSKPYEVTVTTDFFIDLQLPYYVFLNEQSEIRAVLSNYRPVKIKVQVELLYNPGFCSMATAKQHLVQTVEIQPMSSVSVPFVIVPLKVDEVGDEVEVEVKAALYNHYVSDGVKKNLRVVAEKVTVNRTMLPHMLIPKVLDLHKYRREKPDHKLYDLEAMFSALFDLPEFKNFHSTVPDMPWLNEQRHYEGNSNPIQVAQVKDEMSCKKFHLKVGIRTVSYSVKRPQDAKRTLYLHICAR</sequence>
<proteinExistence type="predicted"/>
<keyword evidence="5" id="KW-1015">Disulfide bond</keyword>
<dbReference type="GeneID" id="132536413"/>
<organism evidence="12 13">
    <name type="scientific">Erinaceus europaeus</name>
    <name type="common">Western European hedgehog</name>
    <dbReference type="NCBI Taxonomy" id="9365"/>
    <lineage>
        <taxon>Eukaryota</taxon>
        <taxon>Metazoa</taxon>
        <taxon>Chordata</taxon>
        <taxon>Craniata</taxon>
        <taxon>Vertebrata</taxon>
        <taxon>Euteleostomi</taxon>
        <taxon>Mammalia</taxon>
        <taxon>Eutheria</taxon>
        <taxon>Laurasiatheria</taxon>
        <taxon>Eulipotyphla</taxon>
        <taxon>Erinaceidae</taxon>
        <taxon>Erinaceinae</taxon>
        <taxon>Erinaceus</taxon>
    </lineage>
</organism>
<dbReference type="Pfam" id="PF17789">
    <property type="entry name" value="MG4"/>
    <property type="match status" value="1"/>
</dbReference>
<feature type="domain" description="Alpha-2-macroglobulin" evidence="11">
    <location>
        <begin position="764"/>
        <end position="858"/>
    </location>
</feature>
<evidence type="ECO:0000256" key="3">
    <source>
        <dbReference type="ARBA" id="ARBA00022588"/>
    </source>
</evidence>
<evidence type="ECO:0000256" key="1">
    <source>
        <dbReference type="ARBA" id="ARBA00004613"/>
    </source>
</evidence>
<keyword evidence="12" id="KW-1185">Reference proteome</keyword>
<dbReference type="Gene3D" id="2.60.40.10">
    <property type="entry name" value="Immunoglobulins"/>
    <property type="match status" value="2"/>
</dbReference>
<keyword evidence="7" id="KW-0395">Inflammatory response</keyword>
<evidence type="ECO:0000313" key="12">
    <source>
        <dbReference type="Proteomes" id="UP001652624"/>
    </source>
</evidence>
<dbReference type="InterPro" id="IPR001599">
    <property type="entry name" value="Macroglobln_a2"/>
</dbReference>
<gene>
    <name evidence="13" type="primary">LOC132536413</name>
</gene>
<evidence type="ECO:0000256" key="4">
    <source>
        <dbReference type="ARBA" id="ARBA00022875"/>
    </source>
</evidence>
<evidence type="ECO:0000256" key="6">
    <source>
        <dbReference type="ARBA" id="ARBA00023162"/>
    </source>
</evidence>
<reference evidence="13" key="1">
    <citation type="submission" date="2025-08" db="UniProtKB">
        <authorList>
            <consortium name="RefSeq"/>
        </authorList>
    </citation>
    <scope>IDENTIFICATION</scope>
</reference>
<keyword evidence="3" id="KW-0399">Innate immunity</keyword>